<accession>A0A173VXQ9</accession>
<dbReference type="PaxDb" id="166486-ERS852572_03758"/>
<evidence type="ECO:0000313" key="1">
    <source>
        <dbReference type="EMBL" id="CUN31874.1"/>
    </source>
</evidence>
<reference evidence="1 3" key="1">
    <citation type="submission" date="2015-09" db="EMBL/GenBank/DDBJ databases">
        <authorList>
            <consortium name="Pathogen Informatics"/>
        </authorList>
    </citation>
    <scope>NUCLEOTIDE SEQUENCE [LARGE SCALE GENOMIC DNA]</scope>
    <source>
        <strain evidence="1 3">2789STDY5834960</strain>
    </source>
</reference>
<dbReference type="Proteomes" id="UP000095350">
    <property type="component" value="Unassembled WGS sequence"/>
</dbReference>
<dbReference type="EMBL" id="QSFP01000046">
    <property type="protein sequence ID" value="RHA60708.1"/>
    <property type="molecule type" value="Genomic_DNA"/>
</dbReference>
<dbReference type="Gene3D" id="2.30.320.10">
    <property type="entry name" value="YwqG-like"/>
    <property type="match status" value="1"/>
</dbReference>
<evidence type="ECO:0000313" key="4">
    <source>
        <dbReference type="Proteomes" id="UP000284465"/>
    </source>
</evidence>
<dbReference type="RefSeq" id="WP_007885004.1">
    <property type="nucleotide sequence ID" value="NZ_CABIYH010000050.1"/>
</dbReference>
<organism evidence="1 3">
    <name type="scientific">Roseburia intestinalis</name>
    <dbReference type="NCBI Taxonomy" id="166486"/>
    <lineage>
        <taxon>Bacteria</taxon>
        <taxon>Bacillati</taxon>
        <taxon>Bacillota</taxon>
        <taxon>Clostridia</taxon>
        <taxon>Lachnospirales</taxon>
        <taxon>Lachnospiraceae</taxon>
        <taxon>Roseburia</taxon>
    </lineage>
</organism>
<evidence type="ECO:0000313" key="3">
    <source>
        <dbReference type="Proteomes" id="UP000095350"/>
    </source>
</evidence>
<dbReference type="EMBL" id="CYXZ01000050">
    <property type="protein sequence ID" value="CUN31874.1"/>
    <property type="molecule type" value="Genomic_DNA"/>
</dbReference>
<dbReference type="Pfam" id="PF09234">
    <property type="entry name" value="DUF1963"/>
    <property type="match status" value="1"/>
</dbReference>
<dbReference type="InterPro" id="IPR015315">
    <property type="entry name" value="DUF1963"/>
</dbReference>
<sequence length="202" mass="23352">MSNLVRFEKVDNELNILRIGGKSFLPPDVEWPTNPNGEKMVFIFNIPTNFLNSTLQFNYPKDQVISVFTTYNREDYFLDSIVYNGDIEELQNIKNGYTKVILHSVASPRNDADFLISAREIVIDKEMNEFDDYNGSLFGANPVFLQEEKLELASYQFCMQIYGGDFPEEFQDIFYLDDAIGYLFLSKEEKANDVGVFFVQCT</sequence>
<dbReference type="OrthoDB" id="8776978at2"/>
<proteinExistence type="predicted"/>
<name>A0A173VXQ9_9FIRM</name>
<protein>
    <submittedName>
        <fullName evidence="2">DUF1963 domain-containing protein</fullName>
    </submittedName>
    <submittedName>
        <fullName evidence="1">Domain of uncharacterized function (DUF1963)</fullName>
    </submittedName>
</protein>
<gene>
    <name evidence="2" type="ORF">DW927_19830</name>
    <name evidence="1" type="ORF">ERS852572_03758</name>
</gene>
<dbReference type="GeneID" id="75164499"/>
<reference evidence="2 4" key="2">
    <citation type="submission" date="2018-08" db="EMBL/GenBank/DDBJ databases">
        <title>A genome reference for cultivated species of the human gut microbiota.</title>
        <authorList>
            <person name="Zou Y."/>
            <person name="Xue W."/>
            <person name="Luo G."/>
        </authorList>
    </citation>
    <scope>NUCLEOTIDE SEQUENCE [LARGE SCALE GENOMIC DNA]</scope>
    <source>
        <strain evidence="2 4">AM43-11</strain>
    </source>
</reference>
<evidence type="ECO:0000313" key="2">
    <source>
        <dbReference type="EMBL" id="RHA60708.1"/>
    </source>
</evidence>
<dbReference type="Proteomes" id="UP000284465">
    <property type="component" value="Unassembled WGS sequence"/>
</dbReference>
<dbReference type="AlphaFoldDB" id="A0A173VXQ9"/>